<reference evidence="6" key="2">
    <citation type="submission" date="2024-10" db="UniProtKB">
        <authorList>
            <consortium name="EnsemblProtists"/>
        </authorList>
    </citation>
    <scope>IDENTIFICATION</scope>
</reference>
<dbReference type="PaxDb" id="2903-EOD29129"/>
<keyword evidence="2 4" id="KW-0863">Zinc-finger</keyword>
<keyword evidence="1" id="KW-0479">Metal-binding</keyword>
<dbReference type="Pfam" id="PF00097">
    <property type="entry name" value="zf-C3HC4"/>
    <property type="match status" value="1"/>
</dbReference>
<reference evidence="7" key="1">
    <citation type="journal article" date="2013" name="Nature">
        <title>Pan genome of the phytoplankton Emiliania underpins its global distribution.</title>
        <authorList>
            <person name="Read B.A."/>
            <person name="Kegel J."/>
            <person name="Klute M.J."/>
            <person name="Kuo A."/>
            <person name="Lefebvre S.C."/>
            <person name="Maumus F."/>
            <person name="Mayer C."/>
            <person name="Miller J."/>
            <person name="Monier A."/>
            <person name="Salamov A."/>
            <person name="Young J."/>
            <person name="Aguilar M."/>
            <person name="Claverie J.M."/>
            <person name="Frickenhaus S."/>
            <person name="Gonzalez K."/>
            <person name="Herman E.K."/>
            <person name="Lin Y.C."/>
            <person name="Napier J."/>
            <person name="Ogata H."/>
            <person name="Sarno A.F."/>
            <person name="Shmutz J."/>
            <person name="Schroeder D."/>
            <person name="de Vargas C."/>
            <person name="Verret F."/>
            <person name="von Dassow P."/>
            <person name="Valentin K."/>
            <person name="Van de Peer Y."/>
            <person name="Wheeler G."/>
            <person name="Dacks J.B."/>
            <person name="Delwiche C.F."/>
            <person name="Dyhrman S.T."/>
            <person name="Glockner G."/>
            <person name="John U."/>
            <person name="Richards T."/>
            <person name="Worden A.Z."/>
            <person name="Zhang X."/>
            <person name="Grigoriev I.V."/>
            <person name="Allen A.E."/>
            <person name="Bidle K."/>
            <person name="Borodovsky M."/>
            <person name="Bowler C."/>
            <person name="Brownlee C."/>
            <person name="Cock J.M."/>
            <person name="Elias M."/>
            <person name="Gladyshev V.N."/>
            <person name="Groth M."/>
            <person name="Guda C."/>
            <person name="Hadaegh A."/>
            <person name="Iglesias-Rodriguez M.D."/>
            <person name="Jenkins J."/>
            <person name="Jones B.M."/>
            <person name="Lawson T."/>
            <person name="Leese F."/>
            <person name="Lindquist E."/>
            <person name="Lobanov A."/>
            <person name="Lomsadze A."/>
            <person name="Malik S.B."/>
            <person name="Marsh M.E."/>
            <person name="Mackinder L."/>
            <person name="Mock T."/>
            <person name="Mueller-Roeber B."/>
            <person name="Pagarete A."/>
            <person name="Parker M."/>
            <person name="Probert I."/>
            <person name="Quesneville H."/>
            <person name="Raines C."/>
            <person name="Rensing S.A."/>
            <person name="Riano-Pachon D.M."/>
            <person name="Richier S."/>
            <person name="Rokitta S."/>
            <person name="Shiraiwa Y."/>
            <person name="Soanes D.M."/>
            <person name="van der Giezen M."/>
            <person name="Wahlund T.M."/>
            <person name="Williams B."/>
            <person name="Wilson W."/>
            <person name="Wolfe G."/>
            <person name="Wurch L.L."/>
        </authorList>
    </citation>
    <scope>NUCLEOTIDE SEQUENCE</scope>
</reference>
<feature type="domain" description="RING-type" evidence="5">
    <location>
        <begin position="90"/>
        <end position="130"/>
    </location>
</feature>
<name>A0A0D3K044_EMIH1</name>
<sequence length="149" mass="15207">MAETPVSSNLNLILTSSSSPDEAKLDARATDACERTLFKVPADGYIESSRSPAAPGCLAFCLSAERVLDACWVRPAAEEAGPSTPSAAMCDSCFEDTADPVTAACGHAFCRGCIEQHCPAGAPLTCLVCSSPPPLNAATVVTVEGVVGS</sequence>
<evidence type="ECO:0000313" key="7">
    <source>
        <dbReference type="Proteomes" id="UP000013827"/>
    </source>
</evidence>
<dbReference type="RefSeq" id="XP_005781558.1">
    <property type="nucleotide sequence ID" value="XM_005781501.1"/>
</dbReference>
<accession>A0A0D3K044</accession>
<dbReference type="PROSITE" id="PS00518">
    <property type="entry name" value="ZF_RING_1"/>
    <property type="match status" value="1"/>
</dbReference>
<dbReference type="Gene3D" id="3.30.40.10">
    <property type="entry name" value="Zinc/RING finger domain, C3HC4 (zinc finger)"/>
    <property type="match status" value="1"/>
</dbReference>
<evidence type="ECO:0000256" key="1">
    <source>
        <dbReference type="ARBA" id="ARBA00022723"/>
    </source>
</evidence>
<keyword evidence="7" id="KW-1185">Reference proteome</keyword>
<dbReference type="InterPro" id="IPR017907">
    <property type="entry name" value="Znf_RING_CS"/>
</dbReference>
<organism evidence="6 7">
    <name type="scientific">Emiliania huxleyi (strain CCMP1516)</name>
    <dbReference type="NCBI Taxonomy" id="280463"/>
    <lineage>
        <taxon>Eukaryota</taxon>
        <taxon>Haptista</taxon>
        <taxon>Haptophyta</taxon>
        <taxon>Prymnesiophyceae</taxon>
        <taxon>Isochrysidales</taxon>
        <taxon>Noelaerhabdaceae</taxon>
        <taxon>Emiliania</taxon>
    </lineage>
</organism>
<dbReference type="GO" id="GO:0008270">
    <property type="term" value="F:zinc ion binding"/>
    <property type="evidence" value="ECO:0007669"/>
    <property type="project" value="UniProtKB-KW"/>
</dbReference>
<dbReference type="Proteomes" id="UP000013827">
    <property type="component" value="Unassembled WGS sequence"/>
</dbReference>
<keyword evidence="3" id="KW-0862">Zinc</keyword>
<dbReference type="PROSITE" id="PS50089">
    <property type="entry name" value="ZF_RING_2"/>
    <property type="match status" value="1"/>
</dbReference>
<dbReference type="InterPro" id="IPR001841">
    <property type="entry name" value="Znf_RING"/>
</dbReference>
<dbReference type="KEGG" id="ehx:EMIHUDRAFT_314743"/>
<dbReference type="GeneID" id="17274674"/>
<evidence type="ECO:0000313" key="6">
    <source>
        <dbReference type="EnsemblProtists" id="EOD29129"/>
    </source>
</evidence>
<proteinExistence type="predicted"/>
<evidence type="ECO:0000256" key="3">
    <source>
        <dbReference type="ARBA" id="ARBA00022833"/>
    </source>
</evidence>
<dbReference type="HOGENOM" id="CLU_1753145_0_0_1"/>
<evidence type="ECO:0000256" key="2">
    <source>
        <dbReference type="ARBA" id="ARBA00022771"/>
    </source>
</evidence>
<dbReference type="SUPFAM" id="SSF57850">
    <property type="entry name" value="RING/U-box"/>
    <property type="match status" value="1"/>
</dbReference>
<dbReference type="InterPro" id="IPR013083">
    <property type="entry name" value="Znf_RING/FYVE/PHD"/>
</dbReference>
<evidence type="ECO:0000256" key="4">
    <source>
        <dbReference type="PROSITE-ProRule" id="PRU00175"/>
    </source>
</evidence>
<dbReference type="InterPro" id="IPR018957">
    <property type="entry name" value="Znf_C3HC4_RING-type"/>
</dbReference>
<protein>
    <recommendedName>
        <fullName evidence="5">RING-type domain-containing protein</fullName>
    </recommendedName>
</protein>
<evidence type="ECO:0000259" key="5">
    <source>
        <dbReference type="PROSITE" id="PS50089"/>
    </source>
</evidence>
<dbReference type="EnsemblProtists" id="EOD29129">
    <property type="protein sequence ID" value="EOD29129"/>
    <property type="gene ID" value="EMIHUDRAFT_314743"/>
</dbReference>
<dbReference type="AlphaFoldDB" id="A0A0D3K044"/>